<reference evidence="2 3" key="1">
    <citation type="journal article" date="2013" name="Genome Announc.">
        <title>Draft Genome Sequence of Rhizobium mesoamericanum STM3625, a Nitrogen-Fixing Symbiont of Mimosa pudica Isolated in French Guiana (South America).</title>
        <authorList>
            <person name="Moulin L."/>
            <person name="Mornico D."/>
            <person name="Melkonian R."/>
            <person name="Klonowska A."/>
        </authorList>
    </citation>
    <scope>NUCLEOTIDE SEQUENCE [LARGE SCALE GENOMIC DNA]</scope>
    <source>
        <strain evidence="2 3">STM3625</strain>
    </source>
</reference>
<dbReference type="EMBL" id="CANI01000008">
    <property type="protein sequence ID" value="CCM74876.1"/>
    <property type="molecule type" value="Genomic_DNA"/>
</dbReference>
<evidence type="ECO:0000256" key="1">
    <source>
        <dbReference type="SAM" id="MobiDB-lite"/>
    </source>
</evidence>
<dbReference type="Proteomes" id="UP000009319">
    <property type="component" value="Unassembled WGS sequence"/>
</dbReference>
<protein>
    <submittedName>
        <fullName evidence="2">Uncharacterized protein</fullName>
    </submittedName>
</protein>
<evidence type="ECO:0000313" key="3">
    <source>
        <dbReference type="Proteomes" id="UP000009319"/>
    </source>
</evidence>
<feature type="region of interest" description="Disordered" evidence="1">
    <location>
        <begin position="1"/>
        <end position="26"/>
    </location>
</feature>
<evidence type="ECO:0000313" key="2">
    <source>
        <dbReference type="EMBL" id="CCM74876.1"/>
    </source>
</evidence>
<organism evidence="2 3">
    <name type="scientific">Rhizobium mesoamericanum STM3625</name>
    <dbReference type="NCBI Taxonomy" id="1211777"/>
    <lineage>
        <taxon>Bacteria</taxon>
        <taxon>Pseudomonadati</taxon>
        <taxon>Pseudomonadota</taxon>
        <taxon>Alphaproteobacteria</taxon>
        <taxon>Hyphomicrobiales</taxon>
        <taxon>Rhizobiaceae</taxon>
        <taxon>Rhizobium/Agrobacterium group</taxon>
        <taxon>Rhizobium</taxon>
    </lineage>
</organism>
<gene>
    <name evidence="2" type="ORF">BN77_2023</name>
</gene>
<feature type="compositionally biased region" description="Basic and acidic residues" evidence="1">
    <location>
        <begin position="1"/>
        <end position="10"/>
    </location>
</feature>
<dbReference type="HOGENOM" id="CLU_1474066_0_0_5"/>
<proteinExistence type="predicted"/>
<keyword evidence="3" id="KW-1185">Reference proteome</keyword>
<comment type="caution">
    <text evidence="2">The sequence shown here is derived from an EMBL/GenBank/DDBJ whole genome shotgun (WGS) entry which is preliminary data.</text>
</comment>
<accession>K0PE76</accession>
<sequence>MQQNELRDGAEAAVETARPTQTSMSPAPVLTYGKVSACISGSWASANMLHLKNWYSSKTGALISVVASVLHFAGIDDAMAGQSQLVDSIVNTRLRRYGERVPSFAAPHFPTREARIQNCSKHQGLQGIHLPFRSLEYIVWAKLVSIESIAHGLCLERRSASRRAGDNVALTGKSAYPDGACCR</sequence>
<dbReference type="STRING" id="1211777.BN77_2023"/>
<name>K0PE76_9HYPH</name>
<dbReference type="AlphaFoldDB" id="K0PE76"/>